<dbReference type="InterPro" id="IPR028081">
    <property type="entry name" value="Leu-bd"/>
</dbReference>
<evidence type="ECO:0000256" key="5">
    <source>
        <dbReference type="SAM" id="SignalP"/>
    </source>
</evidence>
<dbReference type="Proteomes" id="UP000239724">
    <property type="component" value="Unassembled WGS sequence"/>
</dbReference>
<comment type="similarity">
    <text evidence="1">Belongs to the leucine-binding protein family.</text>
</comment>
<feature type="signal peptide" evidence="5">
    <location>
        <begin position="1"/>
        <end position="23"/>
    </location>
</feature>
<dbReference type="Gene3D" id="3.40.50.2300">
    <property type="match status" value="2"/>
</dbReference>
<dbReference type="SUPFAM" id="SSF53822">
    <property type="entry name" value="Periplasmic binding protein-like I"/>
    <property type="match status" value="1"/>
</dbReference>
<dbReference type="InterPro" id="IPR000709">
    <property type="entry name" value="Leu_Ile_Val-bd"/>
</dbReference>
<keyword evidence="2" id="KW-0813">Transport</keyword>
<proteinExistence type="inferred from homology"/>
<dbReference type="InterPro" id="IPR051010">
    <property type="entry name" value="BCAA_transport"/>
</dbReference>
<evidence type="ECO:0000256" key="3">
    <source>
        <dbReference type="ARBA" id="ARBA00022729"/>
    </source>
</evidence>
<evidence type="ECO:0000259" key="6">
    <source>
        <dbReference type="Pfam" id="PF13458"/>
    </source>
</evidence>
<dbReference type="OrthoDB" id="6083760at2"/>
<evidence type="ECO:0000256" key="4">
    <source>
        <dbReference type="ARBA" id="ARBA00022970"/>
    </source>
</evidence>
<dbReference type="EMBL" id="NHRY01000245">
    <property type="protein sequence ID" value="PPQ28317.1"/>
    <property type="molecule type" value="Genomic_DNA"/>
</dbReference>
<sequence length="366" mass="38911">MRRLPRRLLVALALLSTVATARAGSIRFGAVLPLTGPAAPIGAQQRMGIQAAVDQANAAGGVRGNRIDVLFEDSQANPHQAVLAFNRLADTQDVPVIFTARSGPTLAMAPLATRRKILLVNAGAQADSLATASPYLVNTVPPIRDEIAILSQYLVAEGRKQGVILYEDAAAGIAARDDYVKYFAEAGGTILAQQAWQFGKTDFRPALLDLAYARPDVMLVAITAGLLPMAEQYRHLGLDFMVAGTTWLADPAMIASLAAEGFVHTQLRIDAPPELAAAFKAKFGIGMDEPARQYCNATQIVLTVADRVLAEGKTPTGTTMRDTLLRIRTFQGLVPLTFNGNTASAPLEIDVIRGGKDVTVKPSGID</sequence>
<reference evidence="7 8" key="1">
    <citation type="journal article" date="2018" name="Arch. Microbiol.">
        <title>New insights into the metabolic potential of the phototrophic purple bacterium Rhodopila globiformis DSM 161(T) from its draft genome sequence and evidence for a vanadium-dependent nitrogenase.</title>
        <authorList>
            <person name="Imhoff J.F."/>
            <person name="Rahn T."/>
            <person name="Kunzel S."/>
            <person name="Neulinger S.C."/>
        </authorList>
    </citation>
    <scope>NUCLEOTIDE SEQUENCE [LARGE SCALE GENOMIC DNA]</scope>
    <source>
        <strain evidence="7 8">DSM 161</strain>
    </source>
</reference>
<dbReference type="Pfam" id="PF13458">
    <property type="entry name" value="Peripla_BP_6"/>
    <property type="match status" value="1"/>
</dbReference>
<protein>
    <recommendedName>
        <fullName evidence="6">Leucine-binding protein domain-containing protein</fullName>
    </recommendedName>
</protein>
<keyword evidence="3 5" id="KW-0732">Signal</keyword>
<organism evidence="7 8">
    <name type="scientific">Rhodopila globiformis</name>
    <name type="common">Rhodopseudomonas globiformis</name>
    <dbReference type="NCBI Taxonomy" id="1071"/>
    <lineage>
        <taxon>Bacteria</taxon>
        <taxon>Pseudomonadati</taxon>
        <taxon>Pseudomonadota</taxon>
        <taxon>Alphaproteobacteria</taxon>
        <taxon>Acetobacterales</taxon>
        <taxon>Acetobacteraceae</taxon>
        <taxon>Rhodopila</taxon>
    </lineage>
</organism>
<keyword evidence="8" id="KW-1185">Reference proteome</keyword>
<name>A0A2S6N113_RHOGL</name>
<evidence type="ECO:0000256" key="1">
    <source>
        <dbReference type="ARBA" id="ARBA00010062"/>
    </source>
</evidence>
<gene>
    <name evidence="7" type="ORF">CCS01_24755</name>
</gene>
<evidence type="ECO:0000313" key="7">
    <source>
        <dbReference type="EMBL" id="PPQ28317.1"/>
    </source>
</evidence>
<dbReference type="PANTHER" id="PTHR30483:SF6">
    <property type="entry name" value="PERIPLASMIC BINDING PROTEIN OF ABC TRANSPORTER FOR NATURAL AMINO ACIDS"/>
    <property type="match status" value="1"/>
</dbReference>
<dbReference type="AlphaFoldDB" id="A0A2S6N113"/>
<dbReference type="PANTHER" id="PTHR30483">
    <property type="entry name" value="LEUCINE-SPECIFIC-BINDING PROTEIN"/>
    <property type="match status" value="1"/>
</dbReference>
<dbReference type="RefSeq" id="WP_104521495.1">
    <property type="nucleotide sequence ID" value="NZ_NHRY01000245.1"/>
</dbReference>
<keyword evidence="4" id="KW-0029">Amino-acid transport</keyword>
<accession>A0A2S6N113</accession>
<evidence type="ECO:0000313" key="8">
    <source>
        <dbReference type="Proteomes" id="UP000239724"/>
    </source>
</evidence>
<feature type="chain" id="PRO_5015566010" description="Leucine-binding protein domain-containing protein" evidence="5">
    <location>
        <begin position="24"/>
        <end position="366"/>
    </location>
</feature>
<comment type="caution">
    <text evidence="7">The sequence shown here is derived from an EMBL/GenBank/DDBJ whole genome shotgun (WGS) entry which is preliminary data.</text>
</comment>
<evidence type="ECO:0000256" key="2">
    <source>
        <dbReference type="ARBA" id="ARBA00022448"/>
    </source>
</evidence>
<dbReference type="InterPro" id="IPR028082">
    <property type="entry name" value="Peripla_BP_I"/>
</dbReference>
<feature type="domain" description="Leucine-binding protein" evidence="6">
    <location>
        <begin position="25"/>
        <end position="333"/>
    </location>
</feature>
<dbReference type="PRINTS" id="PR00337">
    <property type="entry name" value="LEUILEVALBP"/>
</dbReference>
<dbReference type="GO" id="GO:0006865">
    <property type="term" value="P:amino acid transport"/>
    <property type="evidence" value="ECO:0007669"/>
    <property type="project" value="UniProtKB-KW"/>
</dbReference>